<evidence type="ECO:0000313" key="1">
    <source>
        <dbReference type="EMBL" id="TBU63502.1"/>
    </source>
</evidence>
<dbReference type="AlphaFoldDB" id="A0A4Q9Q7M1"/>
<organism evidence="1 2">
    <name type="scientific">Dichomitus squalens</name>
    <dbReference type="NCBI Taxonomy" id="114155"/>
    <lineage>
        <taxon>Eukaryota</taxon>
        <taxon>Fungi</taxon>
        <taxon>Dikarya</taxon>
        <taxon>Basidiomycota</taxon>
        <taxon>Agaricomycotina</taxon>
        <taxon>Agaricomycetes</taxon>
        <taxon>Polyporales</taxon>
        <taxon>Polyporaceae</taxon>
        <taxon>Dichomitus</taxon>
    </lineage>
</organism>
<sequence length="108" mass="11851">MDKVMFRRWRAADATMPTNLGRCALASFEGLRLSGCCRLCVLLRNGLQARESRTSCCSSDAWAPCGCPPASCHRDFHAVLRTYRARCSLARHPRGHSDAYVGAGDSVC</sequence>
<gene>
    <name evidence="1" type="ORF">BD310DRAFT_916522</name>
</gene>
<dbReference type="Proteomes" id="UP000292082">
    <property type="component" value="Unassembled WGS sequence"/>
</dbReference>
<reference evidence="1 2" key="1">
    <citation type="submission" date="2019-01" db="EMBL/GenBank/DDBJ databases">
        <title>Draft genome sequences of three monokaryotic isolates of the white-rot basidiomycete fungus Dichomitus squalens.</title>
        <authorList>
            <consortium name="DOE Joint Genome Institute"/>
            <person name="Lopez S.C."/>
            <person name="Andreopoulos B."/>
            <person name="Pangilinan J."/>
            <person name="Lipzen A."/>
            <person name="Riley R."/>
            <person name="Ahrendt S."/>
            <person name="Ng V."/>
            <person name="Barry K."/>
            <person name="Daum C."/>
            <person name="Grigoriev I.V."/>
            <person name="Hilden K.S."/>
            <person name="Makela M.R."/>
            <person name="de Vries R.P."/>
        </authorList>
    </citation>
    <scope>NUCLEOTIDE SEQUENCE [LARGE SCALE GENOMIC DNA]</scope>
    <source>
        <strain evidence="1 2">CBS 464.89</strain>
    </source>
</reference>
<accession>A0A4Q9Q7M1</accession>
<evidence type="ECO:0000313" key="2">
    <source>
        <dbReference type="Proteomes" id="UP000292082"/>
    </source>
</evidence>
<protein>
    <submittedName>
        <fullName evidence="1">Uncharacterized protein</fullName>
    </submittedName>
</protein>
<name>A0A4Q9Q7M1_9APHY</name>
<keyword evidence="2" id="KW-1185">Reference proteome</keyword>
<dbReference type="EMBL" id="ML145089">
    <property type="protein sequence ID" value="TBU63502.1"/>
    <property type="molecule type" value="Genomic_DNA"/>
</dbReference>
<proteinExistence type="predicted"/>